<dbReference type="EMBL" id="NPIB01000002">
    <property type="protein sequence ID" value="PLC59389.1"/>
    <property type="molecule type" value="Genomic_DNA"/>
</dbReference>
<sequence>MFDTLFKSNGKKVKYMGMVNIRKYFEVCLGSYYNPKTEYVVLWYGKIYYYRRRKTVQVYFLNSTTKKQVVVGVSIKSILKLPIGSIWVDGICEEKYDFETLYTTLDAYNDKQQERPNLTYTNHFGISANKGDYILEPDNYPVDDIKTDSNTNLVVQTGNTKIVIPSVLFFVAHYGVSKEINKVLISYHKEEAEERLNINDNYGDLITIPDRCVIADAVFLFYLKTNSYTKKVVWNLNSRMLRNDRQYLSLMAQPYHKQEIQLKILGLKIDDQTILCTEILGMSMPQGSEIEYRIDKPNSATYGEGVEPQTLKFQPIYNTIESDEIILEAQRDANNITTAVVRHRIEQIGKIRALVKSEDLTLDEVIDTCNSKVVRLPQHEPNTFSDGEDGNANGDIGRIQVLVESGAIHPIKNNFERLLRYAQDLKVTSGYSPVVIDCVNLANDNIFIGETVHGMHIAQYDSSVEVVFVMRLSFEKHGLFYIFDCQKKGSQTSGIVIKVANEDIFIRDAIRRILSQLFRNNGRLADVSEISGFSTIKYFKHTNGESSNWVKTAIDNWLQVVN</sequence>
<organism evidence="1 2">
    <name type="scientific">Photobacterium carnosum</name>
    <dbReference type="NCBI Taxonomy" id="2023717"/>
    <lineage>
        <taxon>Bacteria</taxon>
        <taxon>Pseudomonadati</taxon>
        <taxon>Pseudomonadota</taxon>
        <taxon>Gammaproteobacteria</taxon>
        <taxon>Vibrionales</taxon>
        <taxon>Vibrionaceae</taxon>
        <taxon>Photobacterium</taxon>
    </lineage>
</organism>
<dbReference type="GeneID" id="69966841"/>
<evidence type="ECO:0008006" key="3">
    <source>
        <dbReference type="Google" id="ProtNLM"/>
    </source>
</evidence>
<dbReference type="RefSeq" id="WP_101767591.1">
    <property type="nucleotide sequence ID" value="NZ_BPPU01000001.1"/>
</dbReference>
<keyword evidence="2" id="KW-1185">Reference proteome</keyword>
<comment type="caution">
    <text evidence="1">The sequence shown here is derived from an EMBL/GenBank/DDBJ whole genome shotgun (WGS) entry which is preliminary data.</text>
</comment>
<dbReference type="Proteomes" id="UP000234420">
    <property type="component" value="Unassembled WGS sequence"/>
</dbReference>
<gene>
    <name evidence="1" type="ORF">CIK00_03710</name>
</gene>
<protein>
    <recommendedName>
        <fullName evidence="3">TnsE C-terminal domain-containing protein</fullName>
    </recommendedName>
</protein>
<evidence type="ECO:0000313" key="2">
    <source>
        <dbReference type="Proteomes" id="UP000234420"/>
    </source>
</evidence>
<accession>A0A2N4UWL0</accession>
<dbReference type="AlphaFoldDB" id="A0A2N4UWL0"/>
<name>A0A2N4UWL0_9GAMM</name>
<reference evidence="1 2" key="1">
    <citation type="journal article" date="2018" name="Syst. Appl. Microbiol.">
        <title>Photobacterium carnosum sp. nov., isolated from spoiled modified atmosphere packaged poultry meat.</title>
        <authorList>
            <person name="Hilgarth M."/>
            <person name="Fuertes S."/>
            <person name="Ehrmann M."/>
            <person name="Vogel R.F."/>
        </authorList>
    </citation>
    <scope>NUCLEOTIDE SEQUENCE [LARGE SCALE GENOMIC DNA]</scope>
    <source>
        <strain evidence="1 2">TMW 2.2021</strain>
    </source>
</reference>
<evidence type="ECO:0000313" key="1">
    <source>
        <dbReference type="EMBL" id="PLC59389.1"/>
    </source>
</evidence>
<proteinExistence type="predicted"/>